<accession>A0AAE0LID0</accession>
<name>A0AAE0LID0_9CHLO</name>
<dbReference type="EMBL" id="LGRX02001594">
    <property type="protein sequence ID" value="KAK3285874.1"/>
    <property type="molecule type" value="Genomic_DNA"/>
</dbReference>
<evidence type="ECO:0008006" key="4">
    <source>
        <dbReference type="Google" id="ProtNLM"/>
    </source>
</evidence>
<reference evidence="2 3" key="1">
    <citation type="journal article" date="2015" name="Genome Biol. Evol.">
        <title>Comparative Genomics of a Bacterivorous Green Alga Reveals Evolutionary Causalities and Consequences of Phago-Mixotrophic Mode of Nutrition.</title>
        <authorList>
            <person name="Burns J.A."/>
            <person name="Paasch A."/>
            <person name="Narechania A."/>
            <person name="Kim E."/>
        </authorList>
    </citation>
    <scope>NUCLEOTIDE SEQUENCE [LARGE SCALE GENOMIC DNA]</scope>
    <source>
        <strain evidence="2 3">PLY_AMNH</strain>
    </source>
</reference>
<comment type="caution">
    <text evidence="2">The sequence shown here is derived from an EMBL/GenBank/DDBJ whole genome shotgun (WGS) entry which is preliminary data.</text>
</comment>
<dbReference type="PROSITE" id="PS51257">
    <property type="entry name" value="PROKAR_LIPOPROTEIN"/>
    <property type="match status" value="1"/>
</dbReference>
<organism evidence="2 3">
    <name type="scientific">Cymbomonas tetramitiformis</name>
    <dbReference type="NCBI Taxonomy" id="36881"/>
    <lineage>
        <taxon>Eukaryota</taxon>
        <taxon>Viridiplantae</taxon>
        <taxon>Chlorophyta</taxon>
        <taxon>Pyramimonadophyceae</taxon>
        <taxon>Pyramimonadales</taxon>
        <taxon>Pyramimonadaceae</taxon>
        <taxon>Cymbomonas</taxon>
    </lineage>
</organism>
<evidence type="ECO:0000313" key="3">
    <source>
        <dbReference type="Proteomes" id="UP001190700"/>
    </source>
</evidence>
<dbReference type="Proteomes" id="UP001190700">
    <property type="component" value="Unassembled WGS sequence"/>
</dbReference>
<evidence type="ECO:0000256" key="1">
    <source>
        <dbReference type="SAM" id="SignalP"/>
    </source>
</evidence>
<evidence type="ECO:0000313" key="2">
    <source>
        <dbReference type="EMBL" id="KAK3285874.1"/>
    </source>
</evidence>
<gene>
    <name evidence="2" type="ORF">CYMTET_6549</name>
</gene>
<keyword evidence="3" id="KW-1185">Reference proteome</keyword>
<proteinExistence type="predicted"/>
<dbReference type="AlphaFoldDB" id="A0AAE0LID0"/>
<keyword evidence="1" id="KW-0732">Signal</keyword>
<sequence>MPRSFMAGCLTAAAVPALFGCLSMCLIGATTGSALCYEIATPSVVSADGSWFPDTVAYDTLDFVTDNNFNLDSGFLDSEYFDIFDLDFEIENNNANDFCELYDVDHFQSG</sequence>
<feature type="chain" id="PRO_5042188818" description="Lipoprotein" evidence="1">
    <location>
        <begin position="37"/>
        <end position="110"/>
    </location>
</feature>
<protein>
    <recommendedName>
        <fullName evidence="4">Lipoprotein</fullName>
    </recommendedName>
</protein>
<feature type="signal peptide" evidence="1">
    <location>
        <begin position="1"/>
        <end position="36"/>
    </location>
</feature>